<sequence>MTNATVVLAANTKSMPKLDGSIKNKVYDFFEKVRADHTAPGLHIEPIKGAVDTRVRTGRVDLNFRAIMFRIDGKLGDTTYIYLGTWNHDVANKLAQQSTLRVNPVNGVLEGIVGELDGRDDRKKRSRVPDPTGELAELAVHSPVGYLAHVGFTMAELTGRLGLDPDLAERALAAPDQNGILDVAQSTDVIWQQNALLELSVGRSIDEIRDTLGFTERPVDQNLDDDEQVLAALDHPATKMQFTLVDDNDELRRVIEGGDFAAWRTFLHPNQRKFVEKDQRGAFRLSGGAGTGKTVVALHRARHLARLNPDARIVLTTFNKTLAQDLLANLRLLDPSITIANQPGKPGVYVAGLDKLAAAVLRQGGDLGPALESVFGAGDTTRRTKRVYNDDNAWAAAVREANTPLDSRLTHPSFLAGEYLGVVLGNRITTLEQYLKVPRAGRGVRLSRPQRSAVWQVIEQYRKQNRTKGAMTFPEAMAVAAAHLRSGINTGVRYLADHVIVDEAQDLHATHWQLLRSLVADGPNDLFIAEDSHQRIYGQPVVLHRLGINIRGGRSSRLTLNYRTTAQNLHFAVSILEGADYHDLEEGAESTAGYTSARLGPNPRLVECGSSAQELDAVVDQVAQWLDKDDMSPGSIAVLTRGHKERDNVVRALNQRGIAAQVLDDDPATPDHVQVLTMHRAKGMEFRCVILAGVDQDHVPLQTVLRNVPEEDQAEAHQRERSLLYVAASRARDQLVVTWSGQRSTLLR</sequence>
<dbReference type="InterPro" id="IPR000212">
    <property type="entry name" value="DNA_helicase_UvrD/REP"/>
</dbReference>
<dbReference type="SUPFAM" id="SSF52540">
    <property type="entry name" value="P-loop containing nucleoside triphosphate hydrolases"/>
    <property type="match status" value="1"/>
</dbReference>
<evidence type="ECO:0000259" key="10">
    <source>
        <dbReference type="PROSITE" id="PS51198"/>
    </source>
</evidence>
<keyword evidence="4 9" id="KW-0067">ATP-binding</keyword>
<dbReference type="PROSITE" id="PS51198">
    <property type="entry name" value="UVRD_HELICASE_ATP_BIND"/>
    <property type="match status" value="1"/>
</dbReference>
<dbReference type="InterPro" id="IPR014017">
    <property type="entry name" value="DNA_helicase_UvrD-like_C"/>
</dbReference>
<evidence type="ECO:0000256" key="1">
    <source>
        <dbReference type="ARBA" id="ARBA00022741"/>
    </source>
</evidence>
<evidence type="ECO:0000256" key="2">
    <source>
        <dbReference type="ARBA" id="ARBA00022801"/>
    </source>
</evidence>
<evidence type="ECO:0000256" key="5">
    <source>
        <dbReference type="ARBA" id="ARBA00023235"/>
    </source>
</evidence>
<evidence type="ECO:0000256" key="9">
    <source>
        <dbReference type="PROSITE-ProRule" id="PRU00560"/>
    </source>
</evidence>
<dbReference type="GO" id="GO:0016887">
    <property type="term" value="F:ATP hydrolysis activity"/>
    <property type="evidence" value="ECO:0007669"/>
    <property type="project" value="RHEA"/>
</dbReference>
<evidence type="ECO:0000256" key="4">
    <source>
        <dbReference type="ARBA" id="ARBA00022840"/>
    </source>
</evidence>
<dbReference type="Pfam" id="PF13361">
    <property type="entry name" value="UvrD_C"/>
    <property type="match status" value="1"/>
</dbReference>
<keyword evidence="2 9" id="KW-0378">Hydrolase</keyword>
<comment type="catalytic activity">
    <reaction evidence="8">
        <text>ATP + H2O = ADP + phosphate + H(+)</text>
        <dbReference type="Rhea" id="RHEA:13065"/>
        <dbReference type="ChEBI" id="CHEBI:15377"/>
        <dbReference type="ChEBI" id="CHEBI:15378"/>
        <dbReference type="ChEBI" id="CHEBI:30616"/>
        <dbReference type="ChEBI" id="CHEBI:43474"/>
        <dbReference type="ChEBI" id="CHEBI:456216"/>
        <dbReference type="EC" id="5.6.2.4"/>
    </reaction>
</comment>
<reference evidence="11 12" key="1">
    <citation type="submission" date="2019-05" db="EMBL/GenBank/DDBJ databases">
        <title>Genomes sequences of two Nocardia cyriacigeorgica environmental isolates, type strains Nocardia asteroides ATCC 19247 and Nocardia cyriacigeorgica DSM 44484.</title>
        <authorList>
            <person name="Vautrin F."/>
            <person name="Bergeron E."/>
            <person name="Dubost A."/>
            <person name="Abrouk D."/>
            <person name="Rodriguez Nava V."/>
            <person name="Pujic P."/>
        </authorList>
    </citation>
    <scope>NUCLEOTIDE SEQUENCE [LARGE SCALE GENOMIC DNA]</scope>
    <source>
        <strain evidence="11 12">EML 446</strain>
    </source>
</reference>
<dbReference type="InterPro" id="IPR027417">
    <property type="entry name" value="P-loop_NTPase"/>
</dbReference>
<gene>
    <name evidence="11" type="ORF">FEK34_04540</name>
</gene>
<evidence type="ECO:0000256" key="3">
    <source>
        <dbReference type="ARBA" id="ARBA00022806"/>
    </source>
</evidence>
<organism evidence="11 12">
    <name type="scientific">Nocardia cyriacigeorgica</name>
    <dbReference type="NCBI Taxonomy" id="135487"/>
    <lineage>
        <taxon>Bacteria</taxon>
        <taxon>Bacillati</taxon>
        <taxon>Actinomycetota</taxon>
        <taxon>Actinomycetes</taxon>
        <taxon>Mycobacteriales</taxon>
        <taxon>Nocardiaceae</taxon>
        <taxon>Nocardia</taxon>
    </lineage>
</organism>
<dbReference type="RefSeq" id="WP_138446586.1">
    <property type="nucleotide sequence ID" value="NZ_VBUT01000002.1"/>
</dbReference>
<dbReference type="Pfam" id="PF00580">
    <property type="entry name" value="UvrD-helicase"/>
    <property type="match status" value="1"/>
</dbReference>
<dbReference type="Proteomes" id="UP000306378">
    <property type="component" value="Unassembled WGS sequence"/>
</dbReference>
<accession>A0A5R8NXC2</accession>
<evidence type="ECO:0000256" key="8">
    <source>
        <dbReference type="ARBA" id="ARBA00048988"/>
    </source>
</evidence>
<evidence type="ECO:0000256" key="6">
    <source>
        <dbReference type="ARBA" id="ARBA00034617"/>
    </source>
</evidence>
<dbReference type="AlphaFoldDB" id="A0A5R8NXC2"/>
<feature type="domain" description="UvrD-like helicase ATP-binding" evidence="10">
    <location>
        <begin position="266"/>
        <end position="591"/>
    </location>
</feature>
<keyword evidence="3 9" id="KW-0347">Helicase</keyword>
<feature type="binding site" evidence="9">
    <location>
        <begin position="287"/>
        <end position="294"/>
    </location>
    <ligand>
        <name>ATP</name>
        <dbReference type="ChEBI" id="CHEBI:30616"/>
    </ligand>
</feature>
<name>A0A5R8NXC2_9NOCA</name>
<proteinExistence type="predicted"/>
<dbReference type="GO" id="GO:0043138">
    <property type="term" value="F:3'-5' DNA helicase activity"/>
    <property type="evidence" value="ECO:0007669"/>
    <property type="project" value="UniProtKB-EC"/>
</dbReference>
<protein>
    <recommendedName>
        <fullName evidence="7">DNA 3'-5' helicase</fullName>
        <ecNumber evidence="7">5.6.2.4</ecNumber>
    </recommendedName>
</protein>
<dbReference type="Gene3D" id="3.40.50.300">
    <property type="entry name" value="P-loop containing nucleotide triphosphate hydrolases"/>
    <property type="match status" value="2"/>
</dbReference>
<dbReference type="EMBL" id="VBUT01000002">
    <property type="protein sequence ID" value="TLF80947.1"/>
    <property type="molecule type" value="Genomic_DNA"/>
</dbReference>
<dbReference type="PANTHER" id="PTHR11070">
    <property type="entry name" value="UVRD / RECB / PCRA DNA HELICASE FAMILY MEMBER"/>
    <property type="match status" value="1"/>
</dbReference>
<keyword evidence="1 9" id="KW-0547">Nucleotide-binding</keyword>
<dbReference type="GO" id="GO:0000725">
    <property type="term" value="P:recombinational repair"/>
    <property type="evidence" value="ECO:0007669"/>
    <property type="project" value="TreeGrafter"/>
</dbReference>
<dbReference type="EC" id="5.6.2.4" evidence="7"/>
<evidence type="ECO:0000256" key="7">
    <source>
        <dbReference type="ARBA" id="ARBA00034808"/>
    </source>
</evidence>
<evidence type="ECO:0000313" key="12">
    <source>
        <dbReference type="Proteomes" id="UP000306378"/>
    </source>
</evidence>
<dbReference type="GO" id="GO:0003677">
    <property type="term" value="F:DNA binding"/>
    <property type="evidence" value="ECO:0007669"/>
    <property type="project" value="InterPro"/>
</dbReference>
<evidence type="ECO:0000313" key="11">
    <source>
        <dbReference type="EMBL" id="TLF80947.1"/>
    </source>
</evidence>
<keyword evidence="5" id="KW-0413">Isomerase</keyword>
<dbReference type="PANTHER" id="PTHR11070:SF45">
    <property type="entry name" value="DNA 3'-5' HELICASE"/>
    <property type="match status" value="1"/>
</dbReference>
<dbReference type="GO" id="GO:0005829">
    <property type="term" value="C:cytosol"/>
    <property type="evidence" value="ECO:0007669"/>
    <property type="project" value="TreeGrafter"/>
</dbReference>
<dbReference type="GO" id="GO:0005524">
    <property type="term" value="F:ATP binding"/>
    <property type="evidence" value="ECO:0007669"/>
    <property type="project" value="UniProtKB-UniRule"/>
</dbReference>
<comment type="catalytic activity">
    <reaction evidence="6">
        <text>Couples ATP hydrolysis with the unwinding of duplex DNA by translocating in the 3'-5' direction.</text>
        <dbReference type="EC" id="5.6.2.4"/>
    </reaction>
</comment>
<dbReference type="InterPro" id="IPR014016">
    <property type="entry name" value="UvrD-like_ATP-bd"/>
</dbReference>
<comment type="caution">
    <text evidence="11">The sequence shown here is derived from an EMBL/GenBank/DDBJ whole genome shotgun (WGS) entry which is preliminary data.</text>
</comment>